<dbReference type="Proteomes" id="UP000694428">
    <property type="component" value="Unplaced"/>
</dbReference>
<dbReference type="CDD" id="cd15733">
    <property type="entry name" value="FYVE_MTMR4"/>
    <property type="match status" value="1"/>
</dbReference>
<dbReference type="InterPro" id="IPR029021">
    <property type="entry name" value="Prot-tyrosine_phosphatase-like"/>
</dbReference>
<feature type="binding site" evidence="12">
    <location>
        <begin position="294"/>
        <end position="300"/>
    </location>
    <ligand>
        <name>substrate</name>
    </ligand>
</feature>
<dbReference type="GO" id="GO:0016020">
    <property type="term" value="C:membrane"/>
    <property type="evidence" value="ECO:0007669"/>
    <property type="project" value="UniProtKB-ARBA"/>
</dbReference>
<feature type="region of interest" description="Disordered" evidence="15">
    <location>
        <begin position="555"/>
        <end position="687"/>
    </location>
</feature>
<dbReference type="InterPro" id="IPR011011">
    <property type="entry name" value="Znf_FYVE_PHD"/>
</dbReference>
<evidence type="ECO:0000256" key="12">
    <source>
        <dbReference type="PIRSR" id="PIRSR630564-2"/>
    </source>
</evidence>
<evidence type="ECO:0000256" key="3">
    <source>
        <dbReference type="ARBA" id="ARBA00012903"/>
    </source>
</evidence>
<keyword evidence="6" id="KW-0378">Hydrolase</keyword>
<evidence type="ECO:0000313" key="19">
    <source>
        <dbReference type="Ensembl" id="ENSPSTP00000018668.1"/>
    </source>
</evidence>
<evidence type="ECO:0000256" key="2">
    <source>
        <dbReference type="ARBA" id="ARBA00007471"/>
    </source>
</evidence>
<dbReference type="PANTHER" id="PTHR10807">
    <property type="entry name" value="MYOTUBULARIN-RELATED"/>
    <property type="match status" value="1"/>
</dbReference>
<dbReference type="Pfam" id="PF01363">
    <property type="entry name" value="FYVE"/>
    <property type="match status" value="1"/>
</dbReference>
<evidence type="ECO:0000256" key="15">
    <source>
        <dbReference type="SAM" id="MobiDB-lite"/>
    </source>
</evidence>
<evidence type="ECO:0000256" key="11">
    <source>
        <dbReference type="PIRSR" id="PIRSR630564-1"/>
    </source>
</evidence>
<dbReference type="InterPro" id="IPR010569">
    <property type="entry name" value="Myotubularin-like_Pase_dom"/>
</dbReference>
<dbReference type="PROSITE" id="PS50178">
    <property type="entry name" value="ZF_FYVE"/>
    <property type="match status" value="1"/>
</dbReference>
<evidence type="ECO:0000256" key="13">
    <source>
        <dbReference type="PROSITE-ProRule" id="PRU00091"/>
    </source>
</evidence>
<keyword evidence="9" id="KW-0472">Membrane</keyword>
<evidence type="ECO:0000256" key="8">
    <source>
        <dbReference type="ARBA" id="ARBA00023098"/>
    </source>
</evidence>
<feature type="domain" description="FYVE-type" evidence="17">
    <location>
        <begin position="945"/>
        <end position="1005"/>
    </location>
</feature>
<dbReference type="GO" id="GO:0004438">
    <property type="term" value="F:phosphatidylinositol-3-phosphate phosphatase activity"/>
    <property type="evidence" value="ECO:0007669"/>
    <property type="project" value="UniProtKB-ARBA"/>
</dbReference>
<feature type="domain" description="Myotubularin phosphatase" evidence="18">
    <location>
        <begin position="150"/>
        <end position="457"/>
    </location>
</feature>
<keyword evidence="14" id="KW-0175">Coiled coil</keyword>
<dbReference type="SUPFAM" id="SSF52799">
    <property type="entry name" value="(Phosphotyrosine protein) phosphatases II"/>
    <property type="match status" value="1"/>
</dbReference>
<keyword evidence="7" id="KW-0862">Zinc</keyword>
<dbReference type="GO" id="GO:0019903">
    <property type="term" value="F:protein phosphatase binding"/>
    <property type="evidence" value="ECO:0007669"/>
    <property type="project" value="TreeGrafter"/>
</dbReference>
<evidence type="ECO:0000259" key="18">
    <source>
        <dbReference type="PROSITE" id="PS51339"/>
    </source>
</evidence>
<dbReference type="InterPro" id="IPR046978">
    <property type="entry name" value="MTMR4_FYVE"/>
</dbReference>
<dbReference type="Pfam" id="PF06602">
    <property type="entry name" value="Myotub-related"/>
    <property type="match status" value="2"/>
</dbReference>
<dbReference type="GO" id="GO:0046474">
    <property type="term" value="P:glycerophospholipid biosynthetic process"/>
    <property type="evidence" value="ECO:0007669"/>
    <property type="project" value="UniProtKB-ARBA"/>
</dbReference>
<dbReference type="InterPro" id="IPR000387">
    <property type="entry name" value="Tyr_Pase_dom"/>
</dbReference>
<evidence type="ECO:0000256" key="1">
    <source>
        <dbReference type="ARBA" id="ARBA00004184"/>
    </source>
</evidence>
<evidence type="ECO:0000259" key="16">
    <source>
        <dbReference type="PROSITE" id="PS50056"/>
    </source>
</evidence>
<dbReference type="GO" id="GO:0008270">
    <property type="term" value="F:zinc ion binding"/>
    <property type="evidence" value="ECO:0007669"/>
    <property type="project" value="UniProtKB-KW"/>
</dbReference>
<dbReference type="SUPFAM" id="SSF57903">
    <property type="entry name" value="FYVE/PHD zinc finger"/>
    <property type="match status" value="1"/>
</dbReference>
<feature type="domain" description="Tyrosine specific protein phosphatases" evidence="16">
    <location>
        <begin position="263"/>
        <end position="307"/>
    </location>
</feature>
<dbReference type="PROSITE" id="PS50056">
    <property type="entry name" value="TYR_PHOSPHATASE_2"/>
    <property type="match status" value="1"/>
</dbReference>
<dbReference type="GO" id="GO:0010506">
    <property type="term" value="P:regulation of autophagy"/>
    <property type="evidence" value="ECO:0007669"/>
    <property type="project" value="TreeGrafter"/>
</dbReference>
<dbReference type="GO" id="GO:0012505">
    <property type="term" value="C:endomembrane system"/>
    <property type="evidence" value="ECO:0007669"/>
    <property type="project" value="UniProtKB-SubCell"/>
</dbReference>
<reference evidence="19" key="2">
    <citation type="submission" date="2025-09" db="UniProtKB">
        <authorList>
            <consortium name="Ensembl"/>
        </authorList>
    </citation>
    <scope>IDENTIFICATION</scope>
</reference>
<dbReference type="AlphaFoldDB" id="A0A8C9FP06"/>
<dbReference type="FunFam" id="3.30.40.10:FF:000073">
    <property type="entry name" value="myotubularin-related protein 4 isoform X2"/>
    <property type="match status" value="1"/>
</dbReference>
<evidence type="ECO:0000313" key="20">
    <source>
        <dbReference type="Proteomes" id="UP000694428"/>
    </source>
</evidence>
<dbReference type="Ensembl" id="ENSPSTT00000019558.1">
    <property type="protein sequence ID" value="ENSPSTP00000018668.1"/>
    <property type="gene ID" value="ENSPSTG00000013408.1"/>
</dbReference>
<feature type="coiled-coil region" evidence="14">
    <location>
        <begin position="853"/>
        <end position="880"/>
    </location>
</feature>
<keyword evidence="20" id="KW-1185">Reference proteome</keyword>
<evidence type="ECO:0000256" key="9">
    <source>
        <dbReference type="ARBA" id="ARBA00023136"/>
    </source>
</evidence>
<dbReference type="PROSITE" id="PS51339">
    <property type="entry name" value="PPASE_MYOTUBULARIN"/>
    <property type="match status" value="1"/>
</dbReference>
<reference evidence="19" key="1">
    <citation type="submission" date="2025-08" db="UniProtKB">
        <authorList>
            <consortium name="Ensembl"/>
        </authorList>
    </citation>
    <scope>IDENTIFICATION</scope>
</reference>
<dbReference type="SMART" id="SM00064">
    <property type="entry name" value="FYVE"/>
    <property type="match status" value="1"/>
</dbReference>
<organism evidence="19 20">
    <name type="scientific">Pavo cristatus</name>
    <name type="common">Indian peafowl</name>
    <name type="synonym">Blue peafowl</name>
    <dbReference type="NCBI Taxonomy" id="9049"/>
    <lineage>
        <taxon>Eukaryota</taxon>
        <taxon>Metazoa</taxon>
        <taxon>Chordata</taxon>
        <taxon>Craniata</taxon>
        <taxon>Vertebrata</taxon>
        <taxon>Euteleostomi</taxon>
        <taxon>Archelosauria</taxon>
        <taxon>Archosauria</taxon>
        <taxon>Dinosauria</taxon>
        <taxon>Saurischia</taxon>
        <taxon>Theropoda</taxon>
        <taxon>Coelurosauria</taxon>
        <taxon>Aves</taxon>
        <taxon>Neognathae</taxon>
        <taxon>Galloanserae</taxon>
        <taxon>Galliformes</taxon>
        <taxon>Phasianidae</taxon>
        <taxon>Phasianinae</taxon>
        <taxon>Pavo</taxon>
    </lineage>
</organism>
<dbReference type="PROSITE" id="PS00383">
    <property type="entry name" value="TYR_PHOSPHATASE_1"/>
    <property type="match status" value="1"/>
</dbReference>
<sequence>MQGEEGPPSLEYIQAKDLFPPKELIKEEESLQVPFTVLQGEGVEYLGHANDAVIAISNYRLHIKFKDSVINVSLDLPILSSQTVTSCSISGGRSPCTAGSSHVLRSACTALSPSPSMLFAFPPLFLGVPLVLLLTHLPLVSFCLAAFFLSRLCSSYPQKLLVPVWITDKELENVASFRSWKRIPVVVYRPLVAALWAGLQACSVLVKQDALPEGVLVTAASFLLSVRSEDGVTLLLWEMQQGHPTIFLLFCTPSSWLSALESTKWLQHLSVMLKAAVLVSSAVDREGRPVLVHCSDGWDRTPQIVALAKILLDPYYRTMEGFQVLVESDWLDFGHKFGDRCGHQEKVEDQNEQCPVFLQWLDAVHQLLKQFPCLFEFNEAFLVKLVQHTYSCLYGTFLGNSPCEREMHNIYKRTCSVWSLLRAGNKNFHNLLYMPGSEQVLHPVCHVRALHVWTAVYLPASSPHPLGQDDMDIYMPPGSQSQEFSGRCLDRLPKTRSMDDLLSACDSSSPLTRTSSDPNLNNHCQEVRVGLEARHAATEGAELHVGEGSMVAAAETQQVEEQQESAPLQASSAFNSSAEHEEQSKKPSSCASVPANGVSVETEKGNGTYTEELDSACPAPNPSKQENVDRVSTSSGKQLESHSQEPLKATGLAPSGEGCPKKNITCQDIPSQEPLAPSAPCQEPGIPCPDEDNSKGYAGRRGLCEDPCRMGRVPLEQWRKPISQSQSSEFSFLGSNWDSFQGMVTSLPNGEPAPRQLLSYGCCSKRLSSKQLRAPGLCFSGQWSAREGAKGSVCSGHIGTHFAGSAGKPSRSWLPCHLKQAPGPKHMPPKCPSPVPPLYLDDDGLPFPTDVIQHRLRQIEASYKQEVEQLRRQVRELQLRLDIRHFCAPPAEPPMDYEDDFTCLKESDGSDTEDFCSDHSEDCLSEASWEPVDKKETEVTRWVPDHMASHCFNCDCEFWLAKRRHHCRNCGNVFCAGCCHLKLPIPDQQLYDPVLVCNSCYDHIQVSRARELMSQHLKKPIATASS</sequence>
<dbReference type="EC" id="3.1.3.95" evidence="3"/>
<dbReference type="InterPro" id="IPR000306">
    <property type="entry name" value="Znf_FYVE"/>
</dbReference>
<feature type="compositionally biased region" description="Polar residues" evidence="15">
    <location>
        <begin position="622"/>
        <end position="638"/>
    </location>
</feature>
<name>A0A8C9FP06_PAVCR</name>
<proteinExistence type="inferred from homology"/>
<evidence type="ECO:0000256" key="4">
    <source>
        <dbReference type="ARBA" id="ARBA00022723"/>
    </source>
</evidence>
<dbReference type="InterPro" id="IPR016130">
    <property type="entry name" value="Tyr_Pase_AS"/>
</dbReference>
<evidence type="ECO:0000259" key="17">
    <source>
        <dbReference type="PROSITE" id="PS50178"/>
    </source>
</evidence>
<dbReference type="Gene3D" id="3.30.40.10">
    <property type="entry name" value="Zinc/RING finger domain, C3HC4 (zinc finger)"/>
    <property type="match status" value="1"/>
</dbReference>
<dbReference type="InterPro" id="IPR013083">
    <property type="entry name" value="Znf_RING/FYVE/PHD"/>
</dbReference>
<evidence type="ECO:0000256" key="6">
    <source>
        <dbReference type="ARBA" id="ARBA00022801"/>
    </source>
</evidence>
<evidence type="ECO:0000256" key="14">
    <source>
        <dbReference type="SAM" id="Coils"/>
    </source>
</evidence>
<accession>A0A8C9FP06</accession>
<dbReference type="GO" id="GO:0004722">
    <property type="term" value="F:protein serine/threonine phosphatase activity"/>
    <property type="evidence" value="ECO:0007669"/>
    <property type="project" value="UniProtKB-ARBA"/>
</dbReference>
<dbReference type="SMART" id="SM00404">
    <property type="entry name" value="PTPc_motif"/>
    <property type="match status" value="1"/>
</dbReference>
<feature type="compositionally biased region" description="Low complexity" evidence="15">
    <location>
        <begin position="555"/>
        <end position="566"/>
    </location>
</feature>
<dbReference type="GO" id="GO:0046856">
    <property type="term" value="P:phosphatidylinositol dephosphorylation"/>
    <property type="evidence" value="ECO:0007669"/>
    <property type="project" value="UniProtKB-ARBA"/>
</dbReference>
<dbReference type="GO" id="GO:0060090">
    <property type="term" value="F:molecular adaptor activity"/>
    <property type="evidence" value="ECO:0007669"/>
    <property type="project" value="UniProtKB-ARBA"/>
</dbReference>
<comment type="subcellular location">
    <subcellularLocation>
        <location evidence="1">Endomembrane system</location>
        <topology evidence="1">Peripheral membrane protein</topology>
    </subcellularLocation>
</comment>
<dbReference type="GO" id="GO:0052629">
    <property type="term" value="F:phosphatidylinositol-3,5-bisphosphate 3-phosphatase activity"/>
    <property type="evidence" value="ECO:0007669"/>
    <property type="project" value="UniProtKB-EC"/>
</dbReference>
<keyword evidence="8" id="KW-0443">Lipid metabolism</keyword>
<keyword evidence="4" id="KW-0479">Metal-binding</keyword>
<comment type="similarity">
    <text evidence="2">Belongs to the protein-tyrosine phosphatase family. Non-receptor class myotubularin subfamily.</text>
</comment>
<feature type="active site" description="Phosphocysteine intermediate" evidence="11">
    <location>
        <position position="294"/>
    </location>
</feature>
<feature type="compositionally biased region" description="Polar residues" evidence="15">
    <location>
        <begin position="568"/>
        <end position="577"/>
    </location>
</feature>
<keyword evidence="5 13" id="KW-0863">Zinc-finger</keyword>
<evidence type="ECO:0000256" key="7">
    <source>
        <dbReference type="ARBA" id="ARBA00022833"/>
    </source>
</evidence>
<evidence type="ECO:0000256" key="5">
    <source>
        <dbReference type="ARBA" id="ARBA00022771"/>
    </source>
</evidence>
<dbReference type="PANTHER" id="PTHR10807:SF64">
    <property type="entry name" value="MYOTUBULARIN-RELATED PROTEIN 4"/>
    <property type="match status" value="1"/>
</dbReference>
<dbReference type="GO" id="GO:0061952">
    <property type="term" value="P:midbody abscission"/>
    <property type="evidence" value="ECO:0007669"/>
    <property type="project" value="UniProtKB-ARBA"/>
</dbReference>
<dbReference type="InterPro" id="IPR003595">
    <property type="entry name" value="Tyr_Pase_cat"/>
</dbReference>
<evidence type="ECO:0000256" key="10">
    <source>
        <dbReference type="ARBA" id="ARBA00032571"/>
    </source>
</evidence>
<dbReference type="InterPro" id="IPR017455">
    <property type="entry name" value="Znf_FYVE-rel"/>
</dbReference>
<dbReference type="InterPro" id="IPR030564">
    <property type="entry name" value="Myotubularin"/>
</dbReference>
<dbReference type="GO" id="GO:0005829">
    <property type="term" value="C:cytosol"/>
    <property type="evidence" value="ECO:0007669"/>
    <property type="project" value="UniProtKB-ARBA"/>
</dbReference>
<protein>
    <recommendedName>
        <fullName evidence="3">phosphatidylinositol-3,5-bisphosphate 3-phosphatase</fullName>
        <ecNumber evidence="3">3.1.3.95</ecNumber>
    </recommendedName>
    <alternativeName>
        <fullName evidence="10">Phosphatidylinositol-3,5-bisphosphate 3-phosphatase</fullName>
    </alternativeName>
</protein>